<dbReference type="SUPFAM" id="SSF56300">
    <property type="entry name" value="Metallo-dependent phosphatases"/>
    <property type="match status" value="1"/>
</dbReference>
<comment type="caution">
    <text evidence="2">The sequence shown here is derived from an EMBL/GenBank/DDBJ whole genome shotgun (WGS) entry which is preliminary data.</text>
</comment>
<dbReference type="CDD" id="cd08547">
    <property type="entry name" value="Type_II_cohesin"/>
    <property type="match status" value="1"/>
</dbReference>
<proteinExistence type="predicted"/>
<dbReference type="InterPro" id="IPR004843">
    <property type="entry name" value="Calcineurin-like_PHP"/>
</dbReference>
<dbReference type="Gene3D" id="1.20.1270.90">
    <property type="entry name" value="AF1782-like"/>
    <property type="match status" value="1"/>
</dbReference>
<dbReference type="Gene3D" id="3.60.21.10">
    <property type="match status" value="1"/>
</dbReference>
<dbReference type="PROSITE" id="PS00018">
    <property type="entry name" value="EF_HAND_1"/>
    <property type="match status" value="1"/>
</dbReference>
<dbReference type="SUPFAM" id="SSF63446">
    <property type="entry name" value="Type I dockerin domain"/>
    <property type="match status" value="1"/>
</dbReference>
<reference evidence="2 3" key="1">
    <citation type="submission" date="2021-03" db="EMBL/GenBank/DDBJ databases">
        <title>Genomic Encyclopedia of Type Strains, Phase IV (KMG-IV): sequencing the most valuable type-strain genomes for metagenomic binning, comparative biology and taxonomic classification.</title>
        <authorList>
            <person name="Goeker M."/>
        </authorList>
    </citation>
    <scope>NUCLEOTIDE SEQUENCE [LARGE SCALE GENOMIC DNA]</scope>
    <source>
        <strain evidence="2 3">DSM 24950</strain>
    </source>
</reference>
<dbReference type="InterPro" id="IPR002105">
    <property type="entry name" value="Dockerin_1_rpt"/>
</dbReference>
<dbReference type="RefSeq" id="WP_167065505.1">
    <property type="nucleotide sequence ID" value="NZ_JAAOZR010000042.1"/>
</dbReference>
<dbReference type="PANTHER" id="PTHR43143:SF1">
    <property type="entry name" value="SERINE_THREONINE-PROTEIN PHOSPHATASE CPPED1"/>
    <property type="match status" value="1"/>
</dbReference>
<dbReference type="PROSITE" id="PS51766">
    <property type="entry name" value="DOCKERIN"/>
    <property type="match status" value="1"/>
</dbReference>
<dbReference type="PANTHER" id="PTHR43143">
    <property type="entry name" value="METALLOPHOSPHOESTERASE, CALCINEURIN SUPERFAMILY"/>
    <property type="match status" value="1"/>
</dbReference>
<protein>
    <submittedName>
        <fullName evidence="2">Phosphodiesterase</fullName>
    </submittedName>
</protein>
<dbReference type="CDD" id="cd14254">
    <property type="entry name" value="Dockerin_II"/>
    <property type="match status" value="1"/>
</dbReference>
<dbReference type="InterPro" id="IPR051918">
    <property type="entry name" value="STPP_CPPED1"/>
</dbReference>
<dbReference type="EMBL" id="JAGGKV010000004">
    <property type="protein sequence ID" value="MBP1963020.1"/>
    <property type="molecule type" value="Genomic_DNA"/>
</dbReference>
<evidence type="ECO:0000313" key="3">
    <source>
        <dbReference type="Proteomes" id="UP001519344"/>
    </source>
</evidence>
<dbReference type="InterPro" id="IPR016134">
    <property type="entry name" value="Dockerin_dom"/>
</dbReference>
<dbReference type="InterPro" id="IPR018247">
    <property type="entry name" value="EF_Hand_1_Ca_BS"/>
</dbReference>
<evidence type="ECO:0000313" key="2">
    <source>
        <dbReference type="EMBL" id="MBP1963020.1"/>
    </source>
</evidence>
<sequence length="905" mass="97386">MWSFRNSMSKVLGLTLAILTVIQSVPGSIEPAHAAIASIVVDKSTYISGEPITLTYTGSSLKDWIGLYNYGAVPKASNPALNWKYTSSGTQPDGAMSLTRTQPGHYEAIYMQNDGYTILGRSEFNIIQLNAPTGITFINSEVDAGEVAGDVLVKSPSDQTNVTGYNLYWGGDSGKLSGQGAIASLPRTVSGDTFATYTFPANTVVPRGATKLMAYSNSSVGESISSVSMEIPGIVLPTPNVKFEVITDTHVQASATGQYSKGFDAALKDISTNGAETDGIMHIGDITDSGSQAEYATFSSIWNKYKASLPPMHFTFGNHDVRWADFKQRMTVYTANTGMDKQYYDFWLKGYHFIFLGTEKGLKDASYLSETQLNWLDETLSENESPGKPVFIFHHQPLKNTVAGANVGFNKNFYWYGVRQDRELKMILAKHPQSILFSGHTHWELGSKDTMYNAKYATMFNAASAGYLWTDNDTSKNGSQGFYVEAYDDKVLVKGRDFIAGSWVPNAQYVVSLPAQIPVVDPAQDPDLDLGNPTMQLNKTNYRPQEAIQVTYTGSLRADAFGIFPRGTIPSETSPKTPIASIKTSAVHQPDGELTFTTSLAPGSYDMIYLGETMNTELMRVPFEVVKVDKAGLTDAIAGAQVKYNTAVEGANVGEYTAGSKALLMSAIEVAQAVVDDSAAVQADVDQAASALALAVQAFEASIIPQDPSTTLMGSSSIQSGQSIEITYALNSVKKQVYAEDIKITYDPNVMEFVSANSLLSGLSIVKTVKDVPGKLRLIVASQGAGHAITGDAQLVKMTFKSKQLSKVTTTLIAVTDTTLGDEHGDESKALNSSLSIQVTPVPVGIPGDMNHDAKVSVGDLGIVAANYGKTSASPDWESVKQADSNNDGKIDIIDLAFIALKIME</sequence>
<name>A0ABS4HX05_9BACL</name>
<dbReference type="Proteomes" id="UP001519344">
    <property type="component" value="Unassembled WGS sequence"/>
</dbReference>
<gene>
    <name evidence="2" type="ORF">J2Z65_002236</name>
</gene>
<dbReference type="Pfam" id="PF00963">
    <property type="entry name" value="Cohesin"/>
    <property type="match status" value="1"/>
</dbReference>
<dbReference type="InterPro" id="IPR029052">
    <property type="entry name" value="Metallo-depent_PP-like"/>
</dbReference>
<dbReference type="Gene3D" id="2.60.40.680">
    <property type="match status" value="1"/>
</dbReference>
<dbReference type="InterPro" id="IPR002102">
    <property type="entry name" value="Cohesin_dom"/>
</dbReference>
<keyword evidence="3" id="KW-1185">Reference proteome</keyword>
<dbReference type="InterPro" id="IPR036439">
    <property type="entry name" value="Dockerin_dom_sf"/>
</dbReference>
<dbReference type="SUPFAM" id="SSF49384">
    <property type="entry name" value="Carbohydrate-binding domain"/>
    <property type="match status" value="1"/>
</dbReference>
<dbReference type="Pfam" id="PF00149">
    <property type="entry name" value="Metallophos"/>
    <property type="match status" value="1"/>
</dbReference>
<organism evidence="2 3">
    <name type="scientific">Paenibacillus aceris</name>
    <dbReference type="NCBI Taxonomy" id="869555"/>
    <lineage>
        <taxon>Bacteria</taxon>
        <taxon>Bacillati</taxon>
        <taxon>Bacillota</taxon>
        <taxon>Bacilli</taxon>
        <taxon>Bacillales</taxon>
        <taxon>Paenibacillaceae</taxon>
        <taxon>Paenibacillus</taxon>
    </lineage>
</organism>
<feature type="domain" description="Dockerin" evidence="1">
    <location>
        <begin position="843"/>
        <end position="905"/>
    </location>
</feature>
<dbReference type="Pfam" id="PF00404">
    <property type="entry name" value="Dockerin_1"/>
    <property type="match status" value="1"/>
</dbReference>
<dbReference type="InterPro" id="IPR008965">
    <property type="entry name" value="CBM2/CBM3_carb-bd_dom_sf"/>
</dbReference>
<dbReference type="Gene3D" id="1.10.1330.10">
    <property type="entry name" value="Dockerin domain"/>
    <property type="match status" value="1"/>
</dbReference>
<evidence type="ECO:0000259" key="1">
    <source>
        <dbReference type="PROSITE" id="PS51766"/>
    </source>
</evidence>
<accession>A0ABS4HX05</accession>